<evidence type="ECO:0000259" key="6">
    <source>
        <dbReference type="Pfam" id="PF04377"/>
    </source>
</evidence>
<dbReference type="Pfam" id="PF04377">
    <property type="entry name" value="ATE_C"/>
    <property type="match status" value="1"/>
</dbReference>
<dbReference type="EC" id="2.3.2.8" evidence="2"/>
<comment type="similarity">
    <text evidence="1">Belongs to the R-transferase family.</text>
</comment>
<dbReference type="Proteomes" id="UP000800036">
    <property type="component" value="Unassembled WGS sequence"/>
</dbReference>
<feature type="domain" description="N-end aminoacyl transferase N-terminal" evidence="5">
    <location>
        <begin position="1"/>
        <end position="35"/>
    </location>
</feature>
<keyword evidence="3" id="KW-0808">Transferase</keyword>
<evidence type="ECO:0000256" key="2">
    <source>
        <dbReference type="ARBA" id="ARBA00012025"/>
    </source>
</evidence>
<evidence type="ECO:0000256" key="4">
    <source>
        <dbReference type="ARBA" id="ARBA00023315"/>
    </source>
</evidence>
<name>A0A6A5UN08_9PLEO</name>
<reference evidence="7" key="1">
    <citation type="journal article" date="2020" name="Stud. Mycol.">
        <title>101 Dothideomycetes genomes: a test case for predicting lifestyles and emergence of pathogens.</title>
        <authorList>
            <person name="Haridas S."/>
            <person name="Albert R."/>
            <person name="Binder M."/>
            <person name="Bloem J."/>
            <person name="Labutti K."/>
            <person name="Salamov A."/>
            <person name="Andreopoulos B."/>
            <person name="Baker S."/>
            <person name="Barry K."/>
            <person name="Bills G."/>
            <person name="Bluhm B."/>
            <person name="Cannon C."/>
            <person name="Castanera R."/>
            <person name="Culley D."/>
            <person name="Daum C."/>
            <person name="Ezra D."/>
            <person name="Gonzalez J."/>
            <person name="Henrissat B."/>
            <person name="Kuo A."/>
            <person name="Liang C."/>
            <person name="Lipzen A."/>
            <person name="Lutzoni F."/>
            <person name="Magnuson J."/>
            <person name="Mondo S."/>
            <person name="Nolan M."/>
            <person name="Ohm R."/>
            <person name="Pangilinan J."/>
            <person name="Park H.-J."/>
            <person name="Ramirez L."/>
            <person name="Alfaro M."/>
            <person name="Sun H."/>
            <person name="Tritt A."/>
            <person name="Yoshinaga Y."/>
            <person name="Zwiers L.-H."/>
            <person name="Turgeon B."/>
            <person name="Goodwin S."/>
            <person name="Spatafora J."/>
            <person name="Crous P."/>
            <person name="Grigoriev I."/>
        </authorList>
    </citation>
    <scope>NUCLEOTIDE SEQUENCE</scope>
    <source>
        <strain evidence="7">CBS 107.79</strain>
    </source>
</reference>
<organism evidence="7 8">
    <name type="scientific">Bimuria novae-zelandiae CBS 107.79</name>
    <dbReference type="NCBI Taxonomy" id="1447943"/>
    <lineage>
        <taxon>Eukaryota</taxon>
        <taxon>Fungi</taxon>
        <taxon>Dikarya</taxon>
        <taxon>Ascomycota</taxon>
        <taxon>Pezizomycotina</taxon>
        <taxon>Dothideomycetes</taxon>
        <taxon>Pleosporomycetidae</taxon>
        <taxon>Pleosporales</taxon>
        <taxon>Massarineae</taxon>
        <taxon>Didymosphaeriaceae</taxon>
        <taxon>Bimuria</taxon>
    </lineage>
</organism>
<dbReference type="EMBL" id="ML976749">
    <property type="protein sequence ID" value="KAF1966225.1"/>
    <property type="molecule type" value="Genomic_DNA"/>
</dbReference>
<dbReference type="SUPFAM" id="SSF55729">
    <property type="entry name" value="Acyl-CoA N-acyltransferases (Nat)"/>
    <property type="match status" value="1"/>
</dbReference>
<proteinExistence type="inferred from homology"/>
<keyword evidence="8" id="KW-1185">Reference proteome</keyword>
<evidence type="ECO:0000256" key="3">
    <source>
        <dbReference type="ARBA" id="ARBA00022679"/>
    </source>
</evidence>
<dbReference type="InterPro" id="IPR030700">
    <property type="entry name" value="N-end_Aminoacyl_Trfase"/>
</dbReference>
<dbReference type="InterPro" id="IPR007472">
    <property type="entry name" value="N-end_Aminoacyl_Trfase_C"/>
</dbReference>
<dbReference type="InterPro" id="IPR007471">
    <property type="entry name" value="N-end_Aminoacyl_Trfase_N"/>
</dbReference>
<keyword evidence="4" id="KW-0012">Acyltransferase</keyword>
<dbReference type="OrthoDB" id="74183at2759"/>
<dbReference type="PANTHER" id="PTHR21367:SF1">
    <property type="entry name" value="ARGINYL-TRNA--PROTEIN TRANSFERASE 1"/>
    <property type="match status" value="1"/>
</dbReference>
<dbReference type="GO" id="GO:0004057">
    <property type="term" value="F:arginyl-tRNA--protein transferase activity"/>
    <property type="evidence" value="ECO:0007669"/>
    <property type="project" value="UniProtKB-EC"/>
</dbReference>
<accession>A0A6A5UN08</accession>
<evidence type="ECO:0000313" key="8">
    <source>
        <dbReference type="Proteomes" id="UP000800036"/>
    </source>
</evidence>
<dbReference type="GO" id="GO:0005737">
    <property type="term" value="C:cytoplasm"/>
    <property type="evidence" value="ECO:0007669"/>
    <property type="project" value="TreeGrafter"/>
</dbReference>
<gene>
    <name evidence="7" type="ORF">BU23DRAFT_487154</name>
</gene>
<protein>
    <recommendedName>
        <fullName evidence="2">arginyltransferase</fullName>
        <ecNumber evidence="2">2.3.2.8</ecNumber>
    </recommendedName>
</protein>
<dbReference type="PANTHER" id="PTHR21367">
    <property type="entry name" value="ARGININE-TRNA-PROTEIN TRANSFERASE 1"/>
    <property type="match status" value="1"/>
</dbReference>
<feature type="non-terminal residue" evidence="7">
    <location>
        <position position="1"/>
    </location>
</feature>
<dbReference type="Pfam" id="PF04376">
    <property type="entry name" value="ATE_N"/>
    <property type="match status" value="1"/>
</dbReference>
<sequence length="388" mass="44311">SGTVFYKPDVLRHCCPHYTIRLPVASFVPSRDQRQVINRWNRYVIGEEYAKEAAKLYPKSKAEKARERNTFDLPGAVHESEYVNIQQPPEPAHRFEVTLEPDTYSKEKYELFHNYQQHVHHEKPSEISQSGFKRFLCDSPLQRRTAEVNGKTQKLGSYHQCYRLDGQLIAMGVLDVLPHCVSGVYFLYHSDFEKWSLGKLSALREATLALEGEYQYYYMGFYIHSCAKMRYKGDYRPQYVLDPESLEWNPLEGELRSLLDKKRYVSLARERRLRESSGADAAASTGDESETDTYSDYPYPTAKEGSDAVTNGLSLFDLKVPGVMTEEEIKQYPLDEQLISGRGQVFKAGDLIAWEGGDIRDSSFKGITAEFVAFLGPDVAKQVVIGFG</sequence>
<feature type="domain" description="N-end rule aminoacyl transferase C-terminal" evidence="6">
    <location>
        <begin position="107"/>
        <end position="242"/>
    </location>
</feature>
<dbReference type="AlphaFoldDB" id="A0A6A5UN08"/>
<evidence type="ECO:0000259" key="5">
    <source>
        <dbReference type="Pfam" id="PF04376"/>
    </source>
</evidence>
<evidence type="ECO:0000313" key="7">
    <source>
        <dbReference type="EMBL" id="KAF1966225.1"/>
    </source>
</evidence>
<evidence type="ECO:0000256" key="1">
    <source>
        <dbReference type="ARBA" id="ARBA00009991"/>
    </source>
</evidence>
<dbReference type="InterPro" id="IPR016181">
    <property type="entry name" value="Acyl_CoA_acyltransferase"/>
</dbReference>